<dbReference type="EMBL" id="MQUB01000001">
    <property type="protein sequence ID" value="PQB04716.1"/>
    <property type="molecule type" value="Genomic_DNA"/>
</dbReference>
<dbReference type="AlphaFoldDB" id="A0A2S7KQ10"/>
<gene>
    <name evidence="3" type="ORF">BST85_07285</name>
</gene>
<dbReference type="OrthoDB" id="5422202at2"/>
<feature type="compositionally biased region" description="Basic and acidic residues" evidence="2">
    <location>
        <begin position="74"/>
        <end position="122"/>
    </location>
</feature>
<feature type="coiled-coil region" evidence="1">
    <location>
        <begin position="206"/>
        <end position="233"/>
    </location>
</feature>
<feature type="compositionally biased region" description="Basic and acidic residues" evidence="2">
    <location>
        <begin position="1"/>
        <end position="22"/>
    </location>
</feature>
<proteinExistence type="predicted"/>
<reference evidence="3 4" key="1">
    <citation type="submission" date="2016-11" db="EMBL/GenBank/DDBJ databases">
        <title>Trade-off between light-utilization and light-protection in marine flavobacteria.</title>
        <authorList>
            <person name="Kumagai Y."/>
        </authorList>
    </citation>
    <scope>NUCLEOTIDE SEQUENCE [LARGE SCALE GENOMIC DNA]</scope>
    <source>
        <strain evidence="3 4">NBRC 107741</strain>
    </source>
</reference>
<protein>
    <submittedName>
        <fullName evidence="3">Chromosome segregation protein</fullName>
    </submittedName>
</protein>
<comment type="caution">
    <text evidence="3">The sequence shown here is derived from an EMBL/GenBank/DDBJ whole genome shotgun (WGS) entry which is preliminary data.</text>
</comment>
<organism evidence="3 4">
    <name type="scientific">Aureitalea marina</name>
    <dbReference type="NCBI Taxonomy" id="930804"/>
    <lineage>
        <taxon>Bacteria</taxon>
        <taxon>Pseudomonadati</taxon>
        <taxon>Bacteroidota</taxon>
        <taxon>Flavobacteriia</taxon>
        <taxon>Flavobacteriales</taxon>
        <taxon>Flavobacteriaceae</taxon>
        <taxon>Aureitalea</taxon>
    </lineage>
</organism>
<feature type="region of interest" description="Disordered" evidence="2">
    <location>
        <begin position="1"/>
        <end position="122"/>
    </location>
</feature>
<dbReference type="InterPro" id="IPR036785">
    <property type="entry name" value="YkyA-like_sf"/>
</dbReference>
<dbReference type="InterPro" id="IPR007139">
    <property type="entry name" value="DUF349"/>
</dbReference>
<name>A0A2S7KQ10_9FLAO</name>
<accession>A0A2S7KQ10</accession>
<evidence type="ECO:0000313" key="3">
    <source>
        <dbReference type="EMBL" id="PQB04716.1"/>
    </source>
</evidence>
<feature type="region of interest" description="Disordered" evidence="2">
    <location>
        <begin position="689"/>
        <end position="709"/>
    </location>
</feature>
<sequence>MSDEKLPEKDKEITSSDPKEETTPTPEVPETPEPEAAETPASPEPEKSEEPVAEAALKAEEKGAEETEPAEDPVTEKTETAEPEKEEKPAEATADPEKAADTPEDKAEESPEEKPEEKKVEIDYGKLSQLELIEAFRGLLKAGNMGQIKNEVDQIRSSFNGKFQAELDAEKEKFLAEGGNEIDFHYTTPLRKQFNSVYFEYKEKRADHYKKVKKDLQANLEKRQELIEELKGLLSVDENINTTYKHFKEIQDQWHIAGPIPRDQYNTVWNTYRHHVENFYDFLHLNREFRDLDFKHNLEKKLRLIGRAEELGQEENVPKAFRELQTLHKVWKEEIGPVAKEHREEIWKRFSDATQKIHDRREAFLKDQDVILEANYEKKQAIVDQISDQQPKAGSSHQAWQQAIKRVQKLRDEFFELGPVPRTKNKELWNQFKDATRDFNRQKNNFYKDQKKDQFVNLEKKRELVKIAHDNKDSDDFETTTALMKKIQQDWKKIGHVPRKESDKIWKEFKEACNNYFDRVHGKRNQASKQEEENLVTKQAMLEEIKGMKLSGEKEADLETIREKMDQWKAIGRVPIKKKNIDQQFNKAIDAHLNTLKLDKQQSELFKFEAKVNTLVAEADQRKLNNEEIFLRKKIDEVKKEIGQLENNLGFFQHVADDNPLVAEVHKNIGQHKTELEKWKDKLKTFRVLTRPPKEEPAAADTAEESSED</sequence>
<dbReference type="Proteomes" id="UP000239800">
    <property type="component" value="Unassembled WGS sequence"/>
</dbReference>
<evidence type="ECO:0000313" key="4">
    <source>
        <dbReference type="Proteomes" id="UP000239800"/>
    </source>
</evidence>
<dbReference type="SUPFAM" id="SSF140423">
    <property type="entry name" value="MW0975(SA0943)-like"/>
    <property type="match status" value="1"/>
</dbReference>
<dbReference type="Pfam" id="PF03993">
    <property type="entry name" value="DUF349"/>
    <property type="match status" value="5"/>
</dbReference>
<keyword evidence="4" id="KW-1185">Reference proteome</keyword>
<feature type="coiled-coil region" evidence="1">
    <location>
        <begin position="621"/>
        <end position="682"/>
    </location>
</feature>
<evidence type="ECO:0000256" key="2">
    <source>
        <dbReference type="SAM" id="MobiDB-lite"/>
    </source>
</evidence>
<dbReference type="RefSeq" id="WP_104812644.1">
    <property type="nucleotide sequence ID" value="NZ_MQUB01000001.1"/>
</dbReference>
<keyword evidence="1" id="KW-0175">Coiled coil</keyword>
<evidence type="ECO:0000256" key="1">
    <source>
        <dbReference type="SAM" id="Coils"/>
    </source>
</evidence>